<proteinExistence type="predicted"/>
<gene>
    <name evidence="2" type="primary">fgfr2</name>
    <name evidence="2" type="ORF">EYF80_049327</name>
</gene>
<dbReference type="OrthoDB" id="9948000at2759"/>
<feature type="compositionally biased region" description="Basic and acidic residues" evidence="1">
    <location>
        <begin position="24"/>
        <end position="43"/>
    </location>
</feature>
<dbReference type="Proteomes" id="UP000314294">
    <property type="component" value="Unassembled WGS sequence"/>
</dbReference>
<evidence type="ECO:0000313" key="3">
    <source>
        <dbReference type="Proteomes" id="UP000314294"/>
    </source>
</evidence>
<evidence type="ECO:0000256" key="1">
    <source>
        <dbReference type="SAM" id="MobiDB-lite"/>
    </source>
</evidence>
<feature type="region of interest" description="Disordered" evidence="1">
    <location>
        <begin position="1"/>
        <end position="61"/>
    </location>
</feature>
<comment type="caution">
    <text evidence="2">The sequence shown here is derived from an EMBL/GenBank/DDBJ whole genome shotgun (WGS) entry which is preliminary data.</text>
</comment>
<sequence>MKGRKHGGKVARHGGKEGRRHGRKEREPGKESRKEEKEARQGGKEVSQARTQGRKPDDTLNCTSQTELLKRLSADLEVAAECGDYLQSAWKKQERAALLLAMRNVTDVLNTHMLRECHGAKPKKCPAAEVPPNGGLACVTVANKRYCKPLCNHGYDFAFLRRSRPYDECSERTRFHWETQYIGGNRLAVCHGEARYMMMKDCWHAISSHRPTFKQLVEDLDRILSLNTNEGWHSK</sequence>
<protein>
    <submittedName>
        <fullName evidence="2">Fibroblast growth factor receptor 2</fullName>
    </submittedName>
</protein>
<name>A0A4Z2FH13_9TELE</name>
<dbReference type="AlphaFoldDB" id="A0A4Z2FH13"/>
<keyword evidence="2" id="KW-0675">Receptor</keyword>
<reference evidence="2 3" key="1">
    <citation type="submission" date="2019-03" db="EMBL/GenBank/DDBJ databases">
        <title>First draft genome of Liparis tanakae, snailfish: a comprehensive survey of snailfish specific genes.</title>
        <authorList>
            <person name="Kim W."/>
            <person name="Song I."/>
            <person name="Jeong J.-H."/>
            <person name="Kim D."/>
            <person name="Kim S."/>
            <person name="Ryu S."/>
            <person name="Song J.Y."/>
            <person name="Lee S.K."/>
        </authorList>
    </citation>
    <scope>NUCLEOTIDE SEQUENCE [LARGE SCALE GENOMIC DNA]</scope>
    <source>
        <tissue evidence="2">Muscle</tissue>
    </source>
</reference>
<organism evidence="2 3">
    <name type="scientific">Liparis tanakae</name>
    <name type="common">Tanaka's snailfish</name>
    <dbReference type="NCBI Taxonomy" id="230148"/>
    <lineage>
        <taxon>Eukaryota</taxon>
        <taxon>Metazoa</taxon>
        <taxon>Chordata</taxon>
        <taxon>Craniata</taxon>
        <taxon>Vertebrata</taxon>
        <taxon>Euteleostomi</taxon>
        <taxon>Actinopterygii</taxon>
        <taxon>Neopterygii</taxon>
        <taxon>Teleostei</taxon>
        <taxon>Neoteleostei</taxon>
        <taxon>Acanthomorphata</taxon>
        <taxon>Eupercaria</taxon>
        <taxon>Perciformes</taxon>
        <taxon>Cottioidei</taxon>
        <taxon>Cottales</taxon>
        <taxon>Liparidae</taxon>
        <taxon>Liparis</taxon>
    </lineage>
</organism>
<accession>A0A4Z2FH13</accession>
<feature type="compositionally biased region" description="Basic residues" evidence="1">
    <location>
        <begin position="1"/>
        <end position="23"/>
    </location>
</feature>
<keyword evidence="3" id="KW-1185">Reference proteome</keyword>
<evidence type="ECO:0000313" key="2">
    <source>
        <dbReference type="EMBL" id="TNN40507.1"/>
    </source>
</evidence>
<dbReference type="EMBL" id="SRLO01001183">
    <property type="protein sequence ID" value="TNN40507.1"/>
    <property type="molecule type" value="Genomic_DNA"/>
</dbReference>